<organism evidence="3 4">
    <name type="scientific">Populus deltoides</name>
    <name type="common">Eastern poplar</name>
    <name type="synonym">Eastern cottonwood</name>
    <dbReference type="NCBI Taxonomy" id="3696"/>
    <lineage>
        <taxon>Eukaryota</taxon>
        <taxon>Viridiplantae</taxon>
        <taxon>Streptophyta</taxon>
        <taxon>Embryophyta</taxon>
        <taxon>Tracheophyta</taxon>
        <taxon>Spermatophyta</taxon>
        <taxon>Magnoliopsida</taxon>
        <taxon>eudicotyledons</taxon>
        <taxon>Gunneridae</taxon>
        <taxon>Pentapetalae</taxon>
        <taxon>rosids</taxon>
        <taxon>fabids</taxon>
        <taxon>Malpighiales</taxon>
        <taxon>Salicaceae</taxon>
        <taxon>Saliceae</taxon>
        <taxon>Populus</taxon>
    </lineage>
</organism>
<feature type="transmembrane region" description="Helical" evidence="2">
    <location>
        <begin position="251"/>
        <end position="269"/>
    </location>
</feature>
<reference evidence="3" key="1">
    <citation type="journal article" date="2021" name="J. Hered.">
        <title>Genome Assembly of Salicaceae Populus deltoides (Eastern Cottonwood) I-69 Based on Nanopore Sequencing and Hi-C Technologies.</title>
        <authorList>
            <person name="Bai S."/>
            <person name="Wu H."/>
            <person name="Zhang J."/>
            <person name="Pan Z."/>
            <person name="Zhao W."/>
            <person name="Li Z."/>
            <person name="Tong C."/>
        </authorList>
    </citation>
    <scope>NUCLEOTIDE SEQUENCE</scope>
    <source>
        <tissue evidence="3">Leaf</tissue>
    </source>
</reference>
<feature type="transmembrane region" description="Helical" evidence="2">
    <location>
        <begin position="290"/>
        <end position="306"/>
    </location>
</feature>
<evidence type="ECO:0000256" key="2">
    <source>
        <dbReference type="SAM" id="Phobius"/>
    </source>
</evidence>
<keyword evidence="4" id="KW-1185">Reference proteome</keyword>
<keyword evidence="2" id="KW-1133">Transmembrane helix</keyword>
<feature type="region of interest" description="Disordered" evidence="1">
    <location>
        <begin position="118"/>
        <end position="143"/>
    </location>
</feature>
<feature type="region of interest" description="Disordered" evidence="1">
    <location>
        <begin position="162"/>
        <end position="191"/>
    </location>
</feature>
<accession>A0A8T2Y172</accession>
<gene>
    <name evidence="3" type="ORF">H0E87_017681</name>
</gene>
<sequence>MASVVISRRLSHKLLKASPSSSISSLFISHGPQNNPSLDSNSSLSQQPTLKTNLNISNSFSSFPARYSTLEHQSLIDPKPPNLTLYFIRSYSCSSTKTRGHGFTRSSFFSASDIGKAQNPAKTPDFNQKGSIFTKSKDSSLDSELKNPRCISLWNLKPRYFSSSNSPSESDKSQNQSEHPSQIPDLKHQEIEGPTVERDLSALANETREVLESMMKNIYGLSRAVAVLGLVQLGLGALISYVTKAAPMTEVSIQSFVAFGFPFTLAFMLRQSLKPMYFFKKMEELGRLQILTLTLQGLHVVVFAILPKMSQTENSCYGGRDFGPSNYGIYAFWLLWEFSLRATHLHGYNGFEFLIPQTYPLVDPIISAISGLLVHLLDRCCSNIQTGLNSFFPYKPALALDNAERYRD</sequence>
<dbReference type="PANTHER" id="PTHR37222:SF1">
    <property type="entry name" value="OS02G0718000 PROTEIN"/>
    <property type="match status" value="1"/>
</dbReference>
<evidence type="ECO:0000313" key="3">
    <source>
        <dbReference type="EMBL" id="KAH8498850.1"/>
    </source>
</evidence>
<dbReference type="EMBL" id="JACEGQ020000009">
    <property type="protein sequence ID" value="KAH8498850.1"/>
    <property type="molecule type" value="Genomic_DNA"/>
</dbReference>
<dbReference type="PANTHER" id="PTHR37222">
    <property type="entry name" value="OS02G0718000 PROTEIN"/>
    <property type="match status" value="1"/>
</dbReference>
<feature type="compositionally biased region" description="Polar residues" evidence="1">
    <location>
        <begin position="125"/>
        <end position="134"/>
    </location>
</feature>
<evidence type="ECO:0000256" key="1">
    <source>
        <dbReference type="SAM" id="MobiDB-lite"/>
    </source>
</evidence>
<protein>
    <submittedName>
        <fullName evidence="3">Uncharacterized protein</fullName>
    </submittedName>
</protein>
<keyword evidence="2" id="KW-0472">Membrane</keyword>
<dbReference type="Proteomes" id="UP000807159">
    <property type="component" value="Chromosome 9"/>
</dbReference>
<dbReference type="AlphaFoldDB" id="A0A8T2Y172"/>
<evidence type="ECO:0000313" key="4">
    <source>
        <dbReference type="Proteomes" id="UP000807159"/>
    </source>
</evidence>
<feature type="transmembrane region" description="Helical" evidence="2">
    <location>
        <begin position="218"/>
        <end position="239"/>
    </location>
</feature>
<proteinExistence type="predicted"/>
<name>A0A8T2Y172_POPDE</name>
<comment type="caution">
    <text evidence="3">The sequence shown here is derived from an EMBL/GenBank/DDBJ whole genome shotgun (WGS) entry which is preliminary data.</text>
</comment>
<keyword evidence="2" id="KW-0812">Transmembrane</keyword>